<feature type="domain" description="Protein kinase" evidence="19">
    <location>
        <begin position="921"/>
        <end position="1339"/>
    </location>
</feature>
<dbReference type="InterPro" id="IPR050122">
    <property type="entry name" value="RTK"/>
</dbReference>
<dbReference type="InterPro" id="IPR020635">
    <property type="entry name" value="Tyr_kinase_cat_dom"/>
</dbReference>
<evidence type="ECO:0000256" key="17">
    <source>
        <dbReference type="SAM" id="MobiDB-lite"/>
    </source>
</evidence>
<evidence type="ECO:0000256" key="4">
    <source>
        <dbReference type="ARBA" id="ARBA00022692"/>
    </source>
</evidence>
<keyword evidence="5" id="KW-0479">Metal-binding</keyword>
<evidence type="ECO:0000256" key="13">
    <source>
        <dbReference type="ARBA" id="ARBA00023136"/>
    </source>
</evidence>
<proteinExistence type="predicted"/>
<comment type="subcellular location">
    <subcellularLocation>
        <location evidence="1">Membrane</location>
        <topology evidence="1">Single-pass type I membrane protein</topology>
    </subcellularLocation>
</comment>
<feature type="non-terminal residue" evidence="22">
    <location>
        <position position="1"/>
    </location>
</feature>
<dbReference type="Proteomes" id="UP001159428">
    <property type="component" value="Unassembled WGS sequence"/>
</dbReference>
<organism evidence="22 23">
    <name type="scientific">Pocillopora meandrina</name>
    <dbReference type="NCBI Taxonomy" id="46732"/>
    <lineage>
        <taxon>Eukaryota</taxon>
        <taxon>Metazoa</taxon>
        <taxon>Cnidaria</taxon>
        <taxon>Anthozoa</taxon>
        <taxon>Hexacorallia</taxon>
        <taxon>Scleractinia</taxon>
        <taxon>Astrocoeniina</taxon>
        <taxon>Pocilloporidae</taxon>
        <taxon>Pocillopora</taxon>
    </lineage>
</organism>
<dbReference type="Pfam" id="PF22633">
    <property type="entry name" value="F5_F8_type_C_2"/>
    <property type="match status" value="1"/>
</dbReference>
<feature type="domain" description="F5/8 type C" evidence="20">
    <location>
        <begin position="608"/>
        <end position="753"/>
    </location>
</feature>
<evidence type="ECO:0000256" key="18">
    <source>
        <dbReference type="SAM" id="Phobius"/>
    </source>
</evidence>
<dbReference type="Gene3D" id="2.60.120.260">
    <property type="entry name" value="Galactose-binding domain-like"/>
    <property type="match status" value="5"/>
</dbReference>
<dbReference type="InterPro" id="IPR001245">
    <property type="entry name" value="Ser-Thr/Tyr_kinase_cat_dom"/>
</dbReference>
<keyword evidence="11" id="KW-0067">ATP-binding</keyword>
<dbReference type="InterPro" id="IPR006585">
    <property type="entry name" value="FTP1"/>
</dbReference>
<keyword evidence="7" id="KW-0677">Repeat</keyword>
<dbReference type="SUPFAM" id="SSF49265">
    <property type="entry name" value="Fibronectin type III"/>
    <property type="match status" value="1"/>
</dbReference>
<keyword evidence="12 18" id="KW-1133">Transmembrane helix</keyword>
<keyword evidence="15" id="KW-0675">Receptor</keyword>
<evidence type="ECO:0000256" key="15">
    <source>
        <dbReference type="ARBA" id="ARBA00023170"/>
    </source>
</evidence>
<evidence type="ECO:0000313" key="23">
    <source>
        <dbReference type="Proteomes" id="UP001159428"/>
    </source>
</evidence>
<keyword evidence="8" id="KW-0547">Nucleotide-binding</keyword>
<feature type="domain" description="F5/8 type C" evidence="20">
    <location>
        <begin position="8"/>
        <end position="160"/>
    </location>
</feature>
<dbReference type="InterPro" id="IPR008266">
    <property type="entry name" value="Tyr_kinase_AS"/>
</dbReference>
<keyword evidence="3" id="KW-0808">Transferase</keyword>
<evidence type="ECO:0000259" key="21">
    <source>
        <dbReference type="PROSITE" id="PS50853"/>
    </source>
</evidence>
<feature type="transmembrane region" description="Helical" evidence="18">
    <location>
        <begin position="865"/>
        <end position="887"/>
    </location>
</feature>
<dbReference type="EC" id="2.7.10.1" evidence="2"/>
<sequence>VKSIFADCFSNPVGVATPSIIFDRQMTASSRNRPSTRAAYGRLNDKRGDGWCSLEAKSNAEWLQVDIGKTIQACGLATQGGVPSTRREWVKDFKLDYSFDGENWKNYRDENGEVMVFRRKVNSSKTNQHKLPLPVYARYFRFLPTRRHERNCLRVEIYEFKIPGCQDIELGLGNGYFLDRDISSSSVLNTNTPAKNGRLNYNGGSSWCAATNDSQPYLQFDFEKLYIICAVSTQGNAQGDQWVKKYILQSSKDGTTWTDYREAGILKIFTANINRNNTKKQTLCNGIVARFLRIIAQEHYGNCCMRVETFGTPLTQVTLHVFSDNLAHWKPTSQSTIFKERFASNAVDGLFVDSGPSCTRTRLRGTTDPWWRVDLDQVQPVSQVFILGRDNIERRINGAEITVGNETSKGGATNSICVRDVLVPEGKGKFFRCNMTLYGRHLFIRIPGSSKILSLCEVEVFSSIKSNLALNQSPKQSSTWTNTVLDGDIRSCAKGTFQKDHWMRVDLGVPWVVAKVVISHKRMWIDGLEVWIGHDSGNRGNSNLRCGGQDTSETAFSVKTAFSLKQRTIFCLPRLVGKFVFIGVSNADKTLYLCEVQVYSQSSTRMACQTQAVEVANKNIFPEKSFSASSFREGDEPYNARLRSGMGAWSPRDNSNADDYLEINLGNVFFICAVATQGSPHRKEWTKSYKLYLFLEDWMIYKENDTEKIFIGNSHRNEIVQHVLVEVARARIIRFRPVDYHIHKALRVEVYGIRIPAGKPSSPIIDGRGVQLSGCDVSIKWSSPPDNGCPLTSYTVYYREVQSTSEDGYWHQINVTVNVTSVDLPSLKCNTEYAFKVSAWNDLGESEAAERLEKTVQMTNFIRRILTIAVPVGCGFLILITAGILCFRQRRKKRKLQDLRNRRSKSDIVPLLLKEISPERVTIMEELGRGAFGKVHKGILKEMPKVEVFFKPKEERVDFNEGRVVAVKLLHKRGDVDEKEQFLREISFVQRIGSHRNLVSMIGYWHRSEPIMLIMEYVPHGDLLQWLRNKRQQVKCRNGIDGVIFESMDDYKDSSASSKEAVSADQSEDVVDFHDDVSNGTELTSVAEFTEATSNPDFISVIIKEQPPTEEESTDTETIQMKISQAHFPSGHEEGNLATPFKSARPLPQLPENTEEQQDTNGDGEQAVDFTVKDALCFAWQIANGMEYLASNGFVHRDLAARNILLGEDRAVKIADFGLLRHTYGDIYEVKNTKKLPIKWMAPESFGDGIFTSKSDVWSFGILIWELCTLGGIPYPGIRNRELYNLLKSGYRMDKPGICSDELYELMLDCWKADPEERPSFEQLLTRMEEMMTRDAPYFDFNK</sequence>
<dbReference type="SMART" id="SM00219">
    <property type="entry name" value="TyrKc"/>
    <property type="match status" value="1"/>
</dbReference>
<dbReference type="Pfam" id="PF00041">
    <property type="entry name" value="fn3"/>
    <property type="match status" value="1"/>
</dbReference>
<feature type="non-terminal residue" evidence="22">
    <location>
        <position position="1343"/>
    </location>
</feature>
<dbReference type="InterPro" id="IPR036116">
    <property type="entry name" value="FN3_sf"/>
</dbReference>
<evidence type="ECO:0000256" key="3">
    <source>
        <dbReference type="ARBA" id="ARBA00022679"/>
    </source>
</evidence>
<dbReference type="GO" id="GO:0007169">
    <property type="term" value="P:cell surface receptor protein tyrosine kinase signaling pathway"/>
    <property type="evidence" value="ECO:0007669"/>
    <property type="project" value="TreeGrafter"/>
</dbReference>
<evidence type="ECO:0000256" key="9">
    <source>
        <dbReference type="ARBA" id="ARBA00022777"/>
    </source>
</evidence>
<evidence type="ECO:0000256" key="14">
    <source>
        <dbReference type="ARBA" id="ARBA00023157"/>
    </source>
</evidence>
<name>A0AAU9VMR1_9CNID</name>
<dbReference type="PANTHER" id="PTHR24416">
    <property type="entry name" value="TYROSINE-PROTEIN KINASE RECEPTOR"/>
    <property type="match status" value="1"/>
</dbReference>
<dbReference type="GO" id="GO:0005524">
    <property type="term" value="F:ATP binding"/>
    <property type="evidence" value="ECO:0007669"/>
    <property type="project" value="UniProtKB-KW"/>
</dbReference>
<keyword evidence="23" id="KW-1185">Reference proteome</keyword>
<dbReference type="GO" id="GO:0004714">
    <property type="term" value="F:transmembrane receptor protein tyrosine kinase activity"/>
    <property type="evidence" value="ECO:0007669"/>
    <property type="project" value="UniProtKB-EC"/>
</dbReference>
<dbReference type="Gene3D" id="2.60.40.10">
    <property type="entry name" value="Immunoglobulins"/>
    <property type="match status" value="1"/>
</dbReference>
<evidence type="ECO:0000256" key="1">
    <source>
        <dbReference type="ARBA" id="ARBA00004479"/>
    </source>
</evidence>
<keyword evidence="10" id="KW-0106">Calcium</keyword>
<dbReference type="PROSITE" id="PS50011">
    <property type="entry name" value="PROTEIN_KINASE_DOM"/>
    <property type="match status" value="1"/>
</dbReference>
<keyword evidence="4 18" id="KW-0812">Transmembrane</keyword>
<dbReference type="SUPFAM" id="SSF56112">
    <property type="entry name" value="Protein kinase-like (PK-like)"/>
    <property type="match status" value="1"/>
</dbReference>
<keyword evidence="16" id="KW-0325">Glycoprotein</keyword>
<keyword evidence="9" id="KW-0418">Kinase</keyword>
<evidence type="ECO:0000256" key="6">
    <source>
        <dbReference type="ARBA" id="ARBA00022729"/>
    </source>
</evidence>
<protein>
    <recommendedName>
        <fullName evidence="2">receptor protein-tyrosine kinase</fullName>
        <ecNumber evidence="2">2.7.10.1</ecNumber>
    </recommendedName>
</protein>
<dbReference type="GO" id="GO:0005886">
    <property type="term" value="C:plasma membrane"/>
    <property type="evidence" value="ECO:0007669"/>
    <property type="project" value="TreeGrafter"/>
</dbReference>
<dbReference type="PANTHER" id="PTHR24416:SF550">
    <property type="entry name" value="FIBROBLAST GROWTH FACTOR RECEPTOR HOMOLOG 1-RELATED"/>
    <property type="match status" value="1"/>
</dbReference>
<dbReference type="GO" id="GO:0043235">
    <property type="term" value="C:receptor complex"/>
    <property type="evidence" value="ECO:0007669"/>
    <property type="project" value="TreeGrafter"/>
</dbReference>
<dbReference type="Gene3D" id="3.30.200.20">
    <property type="entry name" value="Phosphorylase Kinase, domain 1"/>
    <property type="match status" value="1"/>
</dbReference>
<dbReference type="InterPro" id="IPR013783">
    <property type="entry name" value="Ig-like_fold"/>
</dbReference>
<feature type="region of interest" description="Disordered" evidence="17">
    <location>
        <begin position="1129"/>
        <end position="1163"/>
    </location>
</feature>
<evidence type="ECO:0000256" key="5">
    <source>
        <dbReference type="ARBA" id="ARBA00022723"/>
    </source>
</evidence>
<dbReference type="CDD" id="cd00057">
    <property type="entry name" value="FA58C"/>
    <property type="match status" value="3"/>
</dbReference>
<keyword evidence="6" id="KW-0732">Signal</keyword>
<evidence type="ECO:0000256" key="2">
    <source>
        <dbReference type="ARBA" id="ARBA00011902"/>
    </source>
</evidence>
<dbReference type="Gene3D" id="1.10.510.10">
    <property type="entry name" value="Transferase(Phosphotransferase) domain 1"/>
    <property type="match status" value="1"/>
</dbReference>
<evidence type="ECO:0000256" key="10">
    <source>
        <dbReference type="ARBA" id="ARBA00022837"/>
    </source>
</evidence>
<comment type="caution">
    <text evidence="22">The sequence shown here is derived from an EMBL/GenBank/DDBJ whole genome shotgun (WGS) entry which is preliminary data.</text>
</comment>
<dbReference type="SMART" id="SM00607">
    <property type="entry name" value="FTP"/>
    <property type="match status" value="1"/>
</dbReference>
<dbReference type="FunFam" id="2.60.120.260:FF:000016">
    <property type="entry name" value="Contactin-associated protein-like 4 isoform 1"/>
    <property type="match status" value="1"/>
</dbReference>
<evidence type="ECO:0000259" key="20">
    <source>
        <dbReference type="PROSITE" id="PS50022"/>
    </source>
</evidence>
<evidence type="ECO:0000256" key="11">
    <source>
        <dbReference type="ARBA" id="ARBA00022840"/>
    </source>
</evidence>
<evidence type="ECO:0000256" key="12">
    <source>
        <dbReference type="ARBA" id="ARBA00022989"/>
    </source>
</evidence>
<keyword evidence="13 18" id="KW-0472">Membrane</keyword>
<dbReference type="SUPFAM" id="SSF49785">
    <property type="entry name" value="Galactose-binding domain-like"/>
    <property type="match status" value="5"/>
</dbReference>
<evidence type="ECO:0000313" key="22">
    <source>
        <dbReference type="EMBL" id="CAH3033262.1"/>
    </source>
</evidence>
<dbReference type="PROSITE" id="PS50853">
    <property type="entry name" value="FN3"/>
    <property type="match status" value="1"/>
</dbReference>
<dbReference type="SMART" id="SM00231">
    <property type="entry name" value="FA58C"/>
    <property type="match status" value="3"/>
</dbReference>
<evidence type="ECO:0000256" key="8">
    <source>
        <dbReference type="ARBA" id="ARBA00022741"/>
    </source>
</evidence>
<dbReference type="GO" id="GO:0046872">
    <property type="term" value="F:metal ion binding"/>
    <property type="evidence" value="ECO:0007669"/>
    <property type="project" value="UniProtKB-KW"/>
</dbReference>
<evidence type="ECO:0000256" key="16">
    <source>
        <dbReference type="ARBA" id="ARBA00023180"/>
    </source>
</evidence>
<reference evidence="22 23" key="1">
    <citation type="submission" date="2022-05" db="EMBL/GenBank/DDBJ databases">
        <authorList>
            <consortium name="Genoscope - CEA"/>
            <person name="William W."/>
        </authorList>
    </citation>
    <scope>NUCLEOTIDE SEQUENCE [LARGE SCALE GENOMIC DNA]</scope>
</reference>
<dbReference type="CDD" id="cd00063">
    <property type="entry name" value="FN3"/>
    <property type="match status" value="1"/>
</dbReference>
<dbReference type="PROSITE" id="PS50022">
    <property type="entry name" value="FA58C_3"/>
    <property type="match status" value="3"/>
</dbReference>
<dbReference type="InterPro" id="IPR000719">
    <property type="entry name" value="Prot_kinase_dom"/>
</dbReference>
<gene>
    <name evidence="22" type="ORF">PMEA_00011033</name>
</gene>
<feature type="domain" description="Fibronectin type-III" evidence="21">
    <location>
        <begin position="759"/>
        <end position="859"/>
    </location>
</feature>
<dbReference type="PROSITE" id="PS01285">
    <property type="entry name" value="FA58C_1"/>
    <property type="match status" value="2"/>
</dbReference>
<dbReference type="InterPro" id="IPR000421">
    <property type="entry name" value="FA58C"/>
</dbReference>
<dbReference type="InterPro" id="IPR011009">
    <property type="entry name" value="Kinase-like_dom_sf"/>
</dbReference>
<dbReference type="Pfam" id="PF07714">
    <property type="entry name" value="PK_Tyr_Ser-Thr"/>
    <property type="match status" value="1"/>
</dbReference>
<dbReference type="EMBL" id="CALNXJ010000002">
    <property type="protein sequence ID" value="CAH3033262.1"/>
    <property type="molecule type" value="Genomic_DNA"/>
</dbReference>
<accession>A0AAU9VMR1</accession>
<feature type="domain" description="F5/8 type C" evidence="20">
    <location>
        <begin position="165"/>
        <end position="312"/>
    </location>
</feature>
<dbReference type="InterPro" id="IPR003961">
    <property type="entry name" value="FN3_dom"/>
</dbReference>
<keyword evidence="14" id="KW-1015">Disulfide bond</keyword>
<evidence type="ECO:0000256" key="7">
    <source>
        <dbReference type="ARBA" id="ARBA00022737"/>
    </source>
</evidence>
<dbReference type="InterPro" id="IPR008979">
    <property type="entry name" value="Galactose-bd-like_sf"/>
</dbReference>
<dbReference type="FunFam" id="1.10.510.10:FF:000462">
    <property type="entry name" value="Receptor tyrosine kinase"/>
    <property type="match status" value="1"/>
</dbReference>
<dbReference type="CDD" id="cd00192">
    <property type="entry name" value="PTKc"/>
    <property type="match status" value="1"/>
</dbReference>
<dbReference type="SMART" id="SM00060">
    <property type="entry name" value="FN3"/>
    <property type="match status" value="1"/>
</dbReference>
<dbReference type="Pfam" id="PF00754">
    <property type="entry name" value="F5_F8_type_C"/>
    <property type="match status" value="3"/>
</dbReference>
<evidence type="ECO:0000259" key="19">
    <source>
        <dbReference type="PROSITE" id="PS50011"/>
    </source>
</evidence>
<dbReference type="PROSITE" id="PS00109">
    <property type="entry name" value="PROTEIN_KINASE_TYR"/>
    <property type="match status" value="1"/>
</dbReference>